<dbReference type="InterPro" id="IPR036419">
    <property type="entry name" value="Ribosomal_S3_C_sf"/>
</dbReference>
<evidence type="ECO:0000256" key="1">
    <source>
        <dbReference type="ARBA" id="ARBA00010761"/>
    </source>
</evidence>
<comment type="similarity">
    <text evidence="1">Belongs to the universal ribosomal protein uS3 family.</text>
</comment>
<keyword evidence="2 4" id="KW-0689">Ribosomal protein</keyword>
<dbReference type="AlphaFoldDB" id="A0A5J6NGJ9"/>
<proteinExistence type="inferred from homology"/>
<dbReference type="GO" id="GO:0005840">
    <property type="term" value="C:ribosome"/>
    <property type="evidence" value="ECO:0007669"/>
    <property type="project" value="UniProtKB-KW"/>
</dbReference>
<sequence length="480" mass="56763">MKKNIILRRKLHMILSKVPQKITLNNKIADIRKTKYLPSFSKEWKDTIYSYNQNTIKNIPSHHINIHKIIQSYFNLFFSTPNNVLSLSLRSKLGTKKNSENKRFIYPAKYINMKRRRNLLRKIYISNPDIKYTNNKAIITLFTLNRERNYLLKKYIKTNKKIQSYLMQRYLFLYKNNIMNLYNVLLVAHNLRSTNISLCAASHKNKFIQYKLKSLSKFLLLKNLYLKKVLSRIIKTFIKRHLIFLRKYELLYSLNQLKFNKLTLLNKLSLLLNKVLGKKIEYNIINLKSITFNSDLFTQALTLKFQKRKSFNYRKNILSILGRVNFPKFITGAQASNFFYKKYSKLESYILNKYKDGKILSYLSPKIHSTVLGMNNHKNLDGFINKVHSMDTNNNIHKTIFNSIQYKNLEGIRIETNGRLTKRYRADRAINYKKWKGGLQKTSLHSTLFRGNVNPNISYSVANNTRRVGSFAIKGWISGK</sequence>
<keyword evidence="3" id="KW-0687">Ribonucleoprotein</keyword>
<accession>A0A5J6NGJ9</accession>
<protein>
    <submittedName>
        <fullName evidence="4">Ribosomal protein S3</fullName>
    </submittedName>
</protein>
<gene>
    <name evidence="4" type="primary">rps3</name>
</gene>
<dbReference type="Gene3D" id="3.30.1140.32">
    <property type="entry name" value="Ribosomal protein S3, C-terminal domain"/>
    <property type="match status" value="1"/>
</dbReference>
<evidence type="ECO:0000256" key="2">
    <source>
        <dbReference type="ARBA" id="ARBA00022980"/>
    </source>
</evidence>
<evidence type="ECO:0000313" key="4">
    <source>
        <dbReference type="EMBL" id="QEX95813.1"/>
    </source>
</evidence>
<organism evidence="4">
    <name type="scientific">Cordyceps tenuipes</name>
    <name type="common">Entomopathogenic fungus</name>
    <name type="synonym">Isaria tenuipes</name>
    <dbReference type="NCBI Taxonomy" id="45847"/>
    <lineage>
        <taxon>Eukaryota</taxon>
        <taxon>Fungi</taxon>
        <taxon>Dikarya</taxon>
        <taxon>Ascomycota</taxon>
        <taxon>Pezizomycotina</taxon>
        <taxon>Sordariomycetes</taxon>
        <taxon>Hypocreomycetidae</taxon>
        <taxon>Hypocreales</taxon>
        <taxon>Cordycipitaceae</taxon>
        <taxon>Cordyceps</taxon>
    </lineage>
</organism>
<name>A0A5J6NGJ9_CORTN</name>
<keyword evidence="4" id="KW-0496">Mitochondrion</keyword>
<dbReference type="EMBL" id="MK234910">
    <property type="protein sequence ID" value="QEX95813.1"/>
    <property type="molecule type" value="Genomic_DNA"/>
</dbReference>
<evidence type="ECO:0000256" key="3">
    <source>
        <dbReference type="ARBA" id="ARBA00023274"/>
    </source>
</evidence>
<geneLocation type="mitochondrion" evidence="4"/>
<dbReference type="GO" id="GO:1990904">
    <property type="term" value="C:ribonucleoprotein complex"/>
    <property type="evidence" value="ECO:0007669"/>
    <property type="project" value="UniProtKB-KW"/>
</dbReference>
<reference evidence="4" key="1">
    <citation type="journal article" date="2019" name="Mitochondrial DNA Part B Resour">
        <title>Complete mitochondrial genome of the important entomopathogenic fungus Cordyceps tenuipes (Hypocreales, Cordycipitaceae).</title>
        <authorList>
            <person name="Li D."/>
            <person name="Zhang G."/>
            <person name="Huang L."/>
            <person name="Wang Y."/>
            <person name="Yu H."/>
        </authorList>
    </citation>
    <scope>NUCLEOTIDE SEQUENCE</scope>
</reference>